<name>A0A0F9VEZ1_9ZZZZ</name>
<evidence type="ECO:0008006" key="2">
    <source>
        <dbReference type="Google" id="ProtNLM"/>
    </source>
</evidence>
<evidence type="ECO:0000313" key="1">
    <source>
        <dbReference type="EMBL" id="KKN72146.1"/>
    </source>
</evidence>
<comment type="caution">
    <text evidence="1">The sequence shown here is derived from an EMBL/GenBank/DDBJ whole genome shotgun (WGS) entry which is preliminary data.</text>
</comment>
<dbReference type="InterPro" id="IPR052399">
    <property type="entry name" value="Phage_Baseplate_Assmbl_Protein"/>
</dbReference>
<gene>
    <name evidence="1" type="ORF">LCGC14_0413580</name>
</gene>
<dbReference type="PANTHER" id="PTHR37829:SF3">
    <property type="entry name" value="PROTEIN JAYE-RELATED"/>
    <property type="match status" value="1"/>
</dbReference>
<protein>
    <recommendedName>
        <fullName evidence="2">Baseplate protein J-like domain-containing protein</fullName>
    </recommendedName>
</protein>
<organism evidence="1">
    <name type="scientific">marine sediment metagenome</name>
    <dbReference type="NCBI Taxonomy" id="412755"/>
    <lineage>
        <taxon>unclassified sequences</taxon>
        <taxon>metagenomes</taxon>
        <taxon>ecological metagenomes</taxon>
    </lineage>
</organism>
<dbReference type="EMBL" id="LAZR01000368">
    <property type="protein sequence ID" value="KKN72146.1"/>
    <property type="molecule type" value="Genomic_DNA"/>
</dbReference>
<sequence length="1079" mass="114914">MVRIRSANEIILSLIDYYRSTAALLDTKPGTVTRDVIIDGPSSQLARLYEELAGVANLQSLSLTVGADLDRLSQNFGAVRQRGAKASGPVLFTFNNLDADIPINKGDIVRAKNGQTFVVLNSFTISTILETTFRATAARFRSDLDFVGITDAFVAEILVEATSSGIQGNISKYSITSTAIAAINNVTNASPFGGGRDTEDDSTFRNRVLAIFSGANTGTALGYKNAALSDPSVIDAIVIEPGDDLMTRDGTQVSVSSDGTRTITSTGTGGKVDVLIFGTRIQETVDSRIFQELSNTGDTTNSENDFVLGQIAADVNKTVARKRLDNLDDGTLPSQPVNSIVSVSGSLSGGNFVEKATDSLGRVTGNFEIVKDTGAFAGSPWAFDKLHWVDNKINDLEEDKTKIAFNGQDPLSFTDLLEINVGRQNIAVINENSQVSSSDRSSVQLAHFPTSNVTRVFNTTTGERYIVSNQNPDGSGSTNLTGRIVIRGQSLPAISDTLQVDYTWVFDYDPTFDFDNRATTTNPRAVQDSIDWGFPNAVRRERAILMASGSSLLVTVTHPISSIVSVNVFEEDTGTVTLSSGRLAFITSVAVTGVISIIRSSDGTDVYNSSDADGSFSGNTIFLPTDTVASFGDSVAVTYNATDVYNADTQGNFSSNIITIVLSAIATAGTLVEANYIANVSTLFPSTLLPSLPAIRSGNTFDIDGPDNVGTQPTTHVFAGDGSIVKNLRRAPSNLGLTISGSVSPGIITVTGTTLLFAQDVVYTVGTAGLKQNISSAVKSFLGLATNQSVPSNVKLARVTKVERVSTTSNLSMLAVLDTYDLRGYAILDNSFVKEESIVDMLLASTEVELPSTPDNLANVPSVGDRIRITFHVSTTADTENVSFSRSGLLYTNKRFALVDTMAVSSGFTSAPSAAATLTVTSLNQPITRSRYKVLYDYTAPKVNERITVRYNLDKLITDVTLAIENTRPINADVLVKASVSIPVNVTMNVVVTESFVNNTEIVRQNVQDAITSALNATALGTVVDSSDLINAAYGVAGVDRARILFFNKASESGSVLSIQALKNEFITANVVTITIETR</sequence>
<dbReference type="AlphaFoldDB" id="A0A0F9VEZ1"/>
<accession>A0A0F9VEZ1</accession>
<proteinExistence type="predicted"/>
<dbReference type="PANTHER" id="PTHR37829">
    <property type="entry name" value="PHAGE-LIKE ELEMENT PBSX PROTEIN XKDT"/>
    <property type="match status" value="1"/>
</dbReference>
<reference evidence="1" key="1">
    <citation type="journal article" date="2015" name="Nature">
        <title>Complex archaea that bridge the gap between prokaryotes and eukaryotes.</title>
        <authorList>
            <person name="Spang A."/>
            <person name="Saw J.H."/>
            <person name="Jorgensen S.L."/>
            <person name="Zaremba-Niedzwiedzka K."/>
            <person name="Martijn J."/>
            <person name="Lind A.E."/>
            <person name="van Eijk R."/>
            <person name="Schleper C."/>
            <person name="Guy L."/>
            <person name="Ettema T.J."/>
        </authorList>
    </citation>
    <scope>NUCLEOTIDE SEQUENCE</scope>
</reference>